<evidence type="ECO:0000313" key="2">
    <source>
        <dbReference type="Proteomes" id="UP000292445"/>
    </source>
</evidence>
<accession>A0A4Q7NDY7</accession>
<gene>
    <name evidence="1" type="ORF">EV675_3815</name>
</gene>
<dbReference type="InterPro" id="IPR021333">
    <property type="entry name" value="DUF2946"/>
</dbReference>
<sequence>MTRAGHGRDWGIIPPMAVHAYPRFVWLALLCVLWHAALPVAHASAGPSPWLGALCTAQGSAPAPQDPRDGDPHALAAMQCPLCAAGAHVALPPPALQAQIAPARDLGHAYRPIRAMSHPPAPPHLNFSSRAPPA</sequence>
<reference evidence="1 2" key="1">
    <citation type="submission" date="2019-02" db="EMBL/GenBank/DDBJ databases">
        <title>Genomic Encyclopedia of Type Strains, Phase IV (KMG-IV): sequencing the most valuable type-strain genomes for metagenomic binning, comparative biology and taxonomic classification.</title>
        <authorList>
            <person name="Goeker M."/>
        </authorList>
    </citation>
    <scope>NUCLEOTIDE SEQUENCE [LARGE SCALE GENOMIC DNA]</scope>
    <source>
        <strain evidence="1 2">K24</strain>
    </source>
</reference>
<organism evidence="1 2">
    <name type="scientific">Pigmentiphaga kullae</name>
    <dbReference type="NCBI Taxonomy" id="151784"/>
    <lineage>
        <taxon>Bacteria</taxon>
        <taxon>Pseudomonadati</taxon>
        <taxon>Pseudomonadota</taxon>
        <taxon>Betaproteobacteria</taxon>
        <taxon>Burkholderiales</taxon>
        <taxon>Alcaligenaceae</taxon>
        <taxon>Pigmentiphaga</taxon>
    </lineage>
</organism>
<evidence type="ECO:0000313" key="1">
    <source>
        <dbReference type="EMBL" id="RZS81195.1"/>
    </source>
</evidence>
<protein>
    <submittedName>
        <fullName evidence="1">DUF2946 family protein</fullName>
    </submittedName>
</protein>
<dbReference type="OrthoDB" id="8686205at2"/>
<keyword evidence="2" id="KW-1185">Reference proteome</keyword>
<dbReference type="Pfam" id="PF11162">
    <property type="entry name" value="DUF2946"/>
    <property type="match status" value="1"/>
</dbReference>
<dbReference type="EMBL" id="SGXC01000002">
    <property type="protein sequence ID" value="RZS81195.1"/>
    <property type="molecule type" value="Genomic_DNA"/>
</dbReference>
<dbReference type="AlphaFoldDB" id="A0A4Q7NDY7"/>
<proteinExistence type="predicted"/>
<name>A0A4Q7NDY7_9BURK</name>
<dbReference type="Proteomes" id="UP000292445">
    <property type="component" value="Unassembled WGS sequence"/>
</dbReference>
<comment type="caution">
    <text evidence="1">The sequence shown here is derived from an EMBL/GenBank/DDBJ whole genome shotgun (WGS) entry which is preliminary data.</text>
</comment>